<feature type="compositionally biased region" description="Basic and acidic residues" evidence="1">
    <location>
        <begin position="218"/>
        <end position="229"/>
    </location>
</feature>
<dbReference type="AlphaFoldDB" id="A0A6J6YJ11"/>
<accession>A0A6J6YJ11</accession>
<proteinExistence type="predicted"/>
<evidence type="ECO:0000313" key="2">
    <source>
        <dbReference type="EMBL" id="CAB4807186.1"/>
    </source>
</evidence>
<gene>
    <name evidence="2" type="ORF">UFOPK2992_01342</name>
</gene>
<name>A0A6J6YJ11_9ZZZZ</name>
<feature type="compositionally biased region" description="Basic residues" evidence="1">
    <location>
        <begin position="163"/>
        <end position="198"/>
    </location>
</feature>
<evidence type="ECO:0000256" key="1">
    <source>
        <dbReference type="SAM" id="MobiDB-lite"/>
    </source>
</evidence>
<protein>
    <submittedName>
        <fullName evidence="2">Unannotated protein</fullName>
    </submittedName>
</protein>
<reference evidence="2" key="1">
    <citation type="submission" date="2020-05" db="EMBL/GenBank/DDBJ databases">
        <authorList>
            <person name="Chiriac C."/>
            <person name="Salcher M."/>
            <person name="Ghai R."/>
            <person name="Kavagutti S V."/>
        </authorList>
    </citation>
    <scope>NUCLEOTIDE SEQUENCE</scope>
</reference>
<feature type="region of interest" description="Disordered" evidence="1">
    <location>
        <begin position="157"/>
        <end position="229"/>
    </location>
</feature>
<dbReference type="EMBL" id="CAFAAI010000246">
    <property type="protein sequence ID" value="CAB4807186.1"/>
    <property type="molecule type" value="Genomic_DNA"/>
</dbReference>
<sequence length="229" mass="25942">MARRSRAAVVRQRLQMEPTQQRHQLGIPVRFPSCRRRHHMVERQRAVTVARASLARDARAHRRCWSAHRRTTSGNHCSARVGGLWRARILGRHAHHGRSDAGRRGHLVARGHSARHLGWPVAARRSGAAHNPRHSPSHASVLLPVAVGRCVWHRHSASGDGHRHLRHSARRAPHQFGHSRRRRHQHRSGHLVRVHRPPTAHQSSAAIGSTRHPAGHQPGDHDGLRSRRH</sequence>
<organism evidence="2">
    <name type="scientific">freshwater metagenome</name>
    <dbReference type="NCBI Taxonomy" id="449393"/>
    <lineage>
        <taxon>unclassified sequences</taxon>
        <taxon>metagenomes</taxon>
        <taxon>ecological metagenomes</taxon>
    </lineage>
</organism>